<evidence type="ECO:0000256" key="4">
    <source>
        <dbReference type="ARBA" id="ARBA00022723"/>
    </source>
</evidence>
<comment type="caution">
    <text evidence="8">The sequence shown here is derived from an EMBL/GenBank/DDBJ whole genome shotgun (WGS) entry which is preliminary data.</text>
</comment>
<dbReference type="PROSITE" id="PS00725">
    <property type="entry name" value="GERMIN"/>
    <property type="match status" value="1"/>
</dbReference>
<feature type="signal peptide" evidence="6">
    <location>
        <begin position="1"/>
        <end position="18"/>
    </location>
</feature>
<dbReference type="Proteomes" id="UP000663860">
    <property type="component" value="Unassembled WGS sequence"/>
</dbReference>
<dbReference type="PRINTS" id="PR00325">
    <property type="entry name" value="GERMIN"/>
</dbReference>
<evidence type="ECO:0000256" key="1">
    <source>
        <dbReference type="ARBA" id="ARBA00004613"/>
    </source>
</evidence>
<dbReference type="GO" id="GO:0005576">
    <property type="term" value="C:extracellular region"/>
    <property type="evidence" value="ECO:0007669"/>
    <property type="project" value="UniProtKB-SubCell"/>
</dbReference>
<dbReference type="Gene3D" id="2.60.120.10">
    <property type="entry name" value="Jelly Rolls"/>
    <property type="match status" value="1"/>
</dbReference>
<keyword evidence="3" id="KW-0964">Secreted</keyword>
<dbReference type="SUPFAM" id="SSF51182">
    <property type="entry name" value="RmlC-like cupins"/>
    <property type="match status" value="1"/>
</dbReference>
<reference evidence="8" key="1">
    <citation type="submission" date="2021-02" db="EMBL/GenBank/DDBJ databases">
        <authorList>
            <person name="Nowell W R."/>
        </authorList>
    </citation>
    <scope>NUCLEOTIDE SEQUENCE</scope>
</reference>
<dbReference type="InterPro" id="IPR019780">
    <property type="entry name" value="Germin_Mn-BS"/>
</dbReference>
<dbReference type="PANTHER" id="PTHR31238">
    <property type="entry name" value="GERMIN-LIKE PROTEIN SUBFAMILY 3 MEMBER 3"/>
    <property type="match status" value="1"/>
</dbReference>
<evidence type="ECO:0000313" key="9">
    <source>
        <dbReference type="EMBL" id="CAF4310210.1"/>
    </source>
</evidence>
<dbReference type="SMART" id="SM00835">
    <property type="entry name" value="Cupin_1"/>
    <property type="match status" value="1"/>
</dbReference>
<gene>
    <name evidence="8" type="ORF">IZO911_LOCUS29708</name>
    <name evidence="9" type="ORF">KXQ929_LOCUS46032</name>
</gene>
<evidence type="ECO:0000256" key="5">
    <source>
        <dbReference type="ARBA" id="ARBA00023211"/>
    </source>
</evidence>
<dbReference type="InterPro" id="IPR001929">
    <property type="entry name" value="Germin"/>
</dbReference>
<comment type="subcellular location">
    <subcellularLocation>
        <location evidence="1">Secreted</location>
    </subcellularLocation>
</comment>
<dbReference type="InterPro" id="IPR014710">
    <property type="entry name" value="RmlC-like_jellyroll"/>
</dbReference>
<evidence type="ECO:0000256" key="2">
    <source>
        <dbReference type="ARBA" id="ARBA00007456"/>
    </source>
</evidence>
<evidence type="ECO:0000313" key="8">
    <source>
        <dbReference type="EMBL" id="CAF1220964.1"/>
    </source>
</evidence>
<evidence type="ECO:0000256" key="3">
    <source>
        <dbReference type="ARBA" id="ARBA00022525"/>
    </source>
</evidence>
<protein>
    <recommendedName>
        <fullName evidence="7">Cupin type-1 domain-containing protein</fullName>
    </recommendedName>
</protein>
<dbReference type="GO" id="GO:0030145">
    <property type="term" value="F:manganese ion binding"/>
    <property type="evidence" value="ECO:0007669"/>
    <property type="project" value="InterPro"/>
</dbReference>
<organism evidence="8 10">
    <name type="scientific">Adineta steineri</name>
    <dbReference type="NCBI Taxonomy" id="433720"/>
    <lineage>
        <taxon>Eukaryota</taxon>
        <taxon>Metazoa</taxon>
        <taxon>Spiralia</taxon>
        <taxon>Gnathifera</taxon>
        <taxon>Rotifera</taxon>
        <taxon>Eurotatoria</taxon>
        <taxon>Bdelloidea</taxon>
        <taxon>Adinetida</taxon>
        <taxon>Adinetidae</taxon>
        <taxon>Adineta</taxon>
    </lineage>
</organism>
<dbReference type="Proteomes" id="UP000663868">
    <property type="component" value="Unassembled WGS sequence"/>
</dbReference>
<dbReference type="InterPro" id="IPR006045">
    <property type="entry name" value="Cupin_1"/>
</dbReference>
<evidence type="ECO:0000259" key="7">
    <source>
        <dbReference type="SMART" id="SM00835"/>
    </source>
</evidence>
<keyword evidence="4" id="KW-0479">Metal-binding</keyword>
<evidence type="ECO:0000256" key="6">
    <source>
        <dbReference type="SAM" id="SignalP"/>
    </source>
</evidence>
<dbReference type="EMBL" id="CAJOBB010014895">
    <property type="protein sequence ID" value="CAF4310210.1"/>
    <property type="molecule type" value="Genomic_DNA"/>
</dbReference>
<keyword evidence="6" id="KW-0732">Signal</keyword>
<evidence type="ECO:0000313" key="10">
    <source>
        <dbReference type="Proteomes" id="UP000663860"/>
    </source>
</evidence>
<name>A0A814XVM0_9BILA</name>
<dbReference type="CDD" id="cd02241">
    <property type="entry name" value="cupin_OxOx"/>
    <property type="match status" value="1"/>
</dbReference>
<feature type="domain" description="Cupin type-1" evidence="7">
    <location>
        <begin position="72"/>
        <end position="220"/>
    </location>
</feature>
<feature type="chain" id="PRO_5035604546" description="Cupin type-1 domain-containing protein" evidence="6">
    <location>
        <begin position="19"/>
        <end position="243"/>
    </location>
</feature>
<dbReference type="InterPro" id="IPR011051">
    <property type="entry name" value="RmlC_Cupin_sf"/>
</dbReference>
<accession>A0A814XVM0</accession>
<comment type="similarity">
    <text evidence="2">Belongs to the germin family.</text>
</comment>
<dbReference type="EMBL" id="CAJNOE010000448">
    <property type="protein sequence ID" value="CAF1220964.1"/>
    <property type="molecule type" value="Genomic_DNA"/>
</dbReference>
<sequence length="243" mass="25927">MNMELIQSLCMLAIFSDALVCRQLAMKNNTTTTTAPPAININPLAPSRLQSIKNSYSELNLLSKTNPSDFIFDFDKAVTGVSIGTGGRQVSATASNFPGLINHGIAMTIGYLGPCGINLPHTHPRATEINFSVDGDFQIGFFQENGASFIMNELHKNQVAVFPKGAIHFEQNLNCTPATFVAAFNSEDPGVLTISNSVFGSLPATIVGATLGGLNISTIEDIRVHLAQNPSIGIAECRKRCGL</sequence>
<proteinExistence type="inferred from homology"/>
<keyword evidence="5" id="KW-0464">Manganese</keyword>
<dbReference type="Pfam" id="PF00190">
    <property type="entry name" value="Cupin_1"/>
    <property type="match status" value="1"/>
</dbReference>
<dbReference type="AlphaFoldDB" id="A0A814XVM0"/>